<evidence type="ECO:0000313" key="5">
    <source>
        <dbReference type="Proteomes" id="UP000318733"/>
    </source>
</evidence>
<dbReference type="AlphaFoldDB" id="A0A556ML16"/>
<evidence type="ECO:0000259" key="2">
    <source>
        <dbReference type="Pfam" id="PF04773"/>
    </source>
</evidence>
<evidence type="ECO:0000313" key="4">
    <source>
        <dbReference type="EMBL" id="TSJ40538.1"/>
    </source>
</evidence>
<dbReference type="OrthoDB" id="1099963at2"/>
<feature type="domain" description="FecR protein" evidence="2">
    <location>
        <begin position="176"/>
        <end position="271"/>
    </location>
</feature>
<dbReference type="Pfam" id="PF16344">
    <property type="entry name" value="FecR_C"/>
    <property type="match status" value="1"/>
</dbReference>
<proteinExistence type="predicted"/>
<dbReference type="RefSeq" id="WP_144248576.1">
    <property type="nucleotide sequence ID" value="NZ_VLPK01000002.1"/>
</dbReference>
<dbReference type="Proteomes" id="UP000318733">
    <property type="component" value="Unassembled WGS sequence"/>
</dbReference>
<dbReference type="Gene3D" id="3.55.50.30">
    <property type="match status" value="1"/>
</dbReference>
<protein>
    <submittedName>
        <fullName evidence="4">FecR family protein</fullName>
    </submittedName>
</protein>
<gene>
    <name evidence="4" type="ORF">FO440_12350</name>
</gene>
<dbReference type="PANTHER" id="PTHR30273:SF2">
    <property type="entry name" value="PROTEIN FECR"/>
    <property type="match status" value="1"/>
</dbReference>
<dbReference type="InterPro" id="IPR006860">
    <property type="entry name" value="FecR"/>
</dbReference>
<name>A0A556ML16_9SPHI</name>
<dbReference type="Pfam" id="PF04773">
    <property type="entry name" value="FecR"/>
    <property type="match status" value="1"/>
</dbReference>
<organism evidence="4 5">
    <name type="scientific">Mucilaginibacter corticis</name>
    <dbReference type="NCBI Taxonomy" id="2597670"/>
    <lineage>
        <taxon>Bacteria</taxon>
        <taxon>Pseudomonadati</taxon>
        <taxon>Bacteroidota</taxon>
        <taxon>Sphingobacteriia</taxon>
        <taxon>Sphingobacteriales</taxon>
        <taxon>Sphingobacteriaceae</taxon>
        <taxon>Mucilaginibacter</taxon>
    </lineage>
</organism>
<feature type="transmembrane region" description="Helical" evidence="1">
    <location>
        <begin position="77"/>
        <end position="98"/>
    </location>
</feature>
<dbReference type="EMBL" id="VLPK01000002">
    <property type="protein sequence ID" value="TSJ40538.1"/>
    <property type="molecule type" value="Genomic_DNA"/>
</dbReference>
<dbReference type="InterPro" id="IPR012373">
    <property type="entry name" value="Ferrdict_sens_TM"/>
</dbReference>
<accession>A0A556ML16</accession>
<evidence type="ECO:0000259" key="3">
    <source>
        <dbReference type="Pfam" id="PF16344"/>
    </source>
</evidence>
<dbReference type="PANTHER" id="PTHR30273">
    <property type="entry name" value="PERIPLASMIC SIGNAL SENSOR AND SIGMA FACTOR ACTIVATOR FECR-RELATED"/>
    <property type="match status" value="1"/>
</dbReference>
<comment type="caution">
    <text evidence="4">The sequence shown here is derived from an EMBL/GenBank/DDBJ whole genome shotgun (WGS) entry which is preliminary data.</text>
</comment>
<keyword evidence="1" id="KW-1133">Transmembrane helix</keyword>
<reference evidence="4 5" key="1">
    <citation type="submission" date="2019-07" db="EMBL/GenBank/DDBJ databases">
        <authorList>
            <person name="Huq M.A."/>
        </authorList>
    </citation>
    <scope>NUCLEOTIDE SEQUENCE [LARGE SCALE GENOMIC DNA]</scope>
    <source>
        <strain evidence="4 5">MAH-19</strain>
    </source>
</reference>
<keyword evidence="5" id="KW-1185">Reference proteome</keyword>
<keyword evidence="1" id="KW-0472">Membrane</keyword>
<dbReference type="InterPro" id="IPR032508">
    <property type="entry name" value="FecR_C"/>
</dbReference>
<dbReference type="Gene3D" id="2.60.120.1440">
    <property type="match status" value="1"/>
</dbReference>
<evidence type="ECO:0000256" key="1">
    <source>
        <dbReference type="SAM" id="Phobius"/>
    </source>
</evidence>
<feature type="domain" description="Protein FecR C-terminal" evidence="3">
    <location>
        <begin position="317"/>
        <end position="383"/>
    </location>
</feature>
<keyword evidence="1" id="KW-0812">Transmembrane</keyword>
<sequence length="385" mass="42501">MEKKQFLDLLKKHRLGETSEQEEAYLAAYYDLFEGRPDVTEVLDLDETDFLKNQIRDGLKEKMALPQQKPVAKTKKLYYRLIAAAIVVVAFSAALLNFTPKGSGNLFSLFRHPQNDIEPGSNKAILTLANGKKIILNNAANGFLAQQGGTQIINTAGQLIYNAVQSAGGIDTAYNTITTPRGGQYVVILPDSSKVYLDAASSLHFPAAFAGKLRTVMLTGEAYFEVAHNKDKPFHVITKGQVVEVLGTHFNINAYDDEKAIKTTLLQGSVRVLAGGDMALLTPGEQSQLGGLANNKSIGIVKNANTEEAVAWKNGLFQFENADLKTIMRQFARWYNVDVEYNGEINERLFSGEIHRNLTLQQSLELLNYANVNFNINGRKISITP</sequence>
<dbReference type="GO" id="GO:0016989">
    <property type="term" value="F:sigma factor antagonist activity"/>
    <property type="evidence" value="ECO:0007669"/>
    <property type="project" value="TreeGrafter"/>
</dbReference>